<proteinExistence type="predicted"/>
<accession>A0A415QHC6</accession>
<dbReference type="RefSeq" id="WP_118450052.1">
    <property type="nucleotide sequence ID" value="NZ_CABJDM010000011.1"/>
</dbReference>
<evidence type="ECO:0000313" key="2">
    <source>
        <dbReference type="Proteomes" id="UP000286038"/>
    </source>
</evidence>
<dbReference type="AlphaFoldDB" id="A0A415QHC6"/>
<name>A0A415QHC6_9BACT</name>
<dbReference type="Proteomes" id="UP000286038">
    <property type="component" value="Unassembled WGS sequence"/>
</dbReference>
<gene>
    <name evidence="1" type="ORF">DWZ68_10315</name>
</gene>
<comment type="caution">
    <text evidence="1">The sequence shown here is derived from an EMBL/GenBank/DDBJ whole genome shotgun (WGS) entry which is preliminary data.</text>
</comment>
<dbReference type="EMBL" id="QRPV01000011">
    <property type="protein sequence ID" value="RHM42661.1"/>
    <property type="molecule type" value="Genomic_DNA"/>
</dbReference>
<evidence type="ECO:0000313" key="1">
    <source>
        <dbReference type="EMBL" id="RHM42661.1"/>
    </source>
</evidence>
<organism evidence="1 2">
    <name type="scientific">Butyricimonas virosa</name>
    <dbReference type="NCBI Taxonomy" id="544645"/>
    <lineage>
        <taxon>Bacteria</taxon>
        <taxon>Pseudomonadati</taxon>
        <taxon>Bacteroidota</taxon>
        <taxon>Bacteroidia</taxon>
        <taxon>Bacteroidales</taxon>
        <taxon>Odoribacteraceae</taxon>
        <taxon>Butyricimonas</taxon>
    </lineage>
</organism>
<protein>
    <submittedName>
        <fullName evidence="1">Uncharacterized protein</fullName>
    </submittedName>
</protein>
<sequence>MNLKTYYQNLEVAQPNNSLELNPELIEKFKNQVAVLPTPVKVGDEMTVIDFKGENPQQLQLVCALGEEEVKEIKYTQLVRASQKGDITPDDIPCDPAIEQKHGDKLRFIYSFAKNMMLDQLILALKGKTIVLCGQAETPAVYAGTKTKMQIKKFAYLEE</sequence>
<reference evidence="1 2" key="1">
    <citation type="submission" date="2018-08" db="EMBL/GenBank/DDBJ databases">
        <title>A genome reference for cultivated species of the human gut microbiota.</title>
        <authorList>
            <person name="Zou Y."/>
            <person name="Xue W."/>
            <person name="Luo G."/>
        </authorList>
    </citation>
    <scope>NUCLEOTIDE SEQUENCE [LARGE SCALE GENOMIC DNA]</scope>
    <source>
        <strain evidence="1 2">AF34-33</strain>
    </source>
</reference>